<sequence length="317" mass="35332">MAAVPDIIAWDYQFAPNAQKSRNYLYATKTPFKICEQPFVIPRPVLQNLGITYRRVPVLSIGKDVFPDNSTFIDALQSLLEKSGKGLVKSREDKAFEQWGYRTFWVALPCVPASLITPQLAKDRENLFPVFARGDFPALRANGLTEIMSMLDCAENEFLTDDGPFIGGKQECGLADIHAIWIVKWLLQTLEVAKEPGFSKKDLPRVYQWIEALPRQNEAESKEMHLTADEATKQLLAAEYAMPDIGVDPADPLGLSQGERVAVEMGDAKPGTHPQIGKLVGLNRTRIVIELKNGVRMHFPKIGYFVRKADAATNGDS</sequence>
<dbReference type="SUPFAM" id="SSF47616">
    <property type="entry name" value="GST C-terminal domain-like"/>
    <property type="match status" value="1"/>
</dbReference>
<protein>
    <recommendedName>
        <fullName evidence="1">DUF7962 domain-containing protein</fullName>
    </recommendedName>
</protein>
<evidence type="ECO:0000313" key="3">
    <source>
        <dbReference type="Proteomes" id="UP000503462"/>
    </source>
</evidence>
<reference evidence="2 3" key="1">
    <citation type="journal article" date="2016" name="Sci. Rep.">
        <title>Peltaster fructicola genome reveals evolution from an invasive phytopathogen to an ectophytic parasite.</title>
        <authorList>
            <person name="Xu C."/>
            <person name="Chen H."/>
            <person name="Gleason M.L."/>
            <person name="Xu J.R."/>
            <person name="Liu H."/>
            <person name="Zhang R."/>
            <person name="Sun G."/>
        </authorList>
    </citation>
    <scope>NUCLEOTIDE SEQUENCE [LARGE SCALE GENOMIC DNA]</scope>
    <source>
        <strain evidence="2 3">LNHT1506</strain>
    </source>
</reference>
<dbReference type="AlphaFoldDB" id="A0A6H0XJ77"/>
<dbReference type="Proteomes" id="UP000503462">
    <property type="component" value="Chromosome 1"/>
</dbReference>
<organism evidence="2 3">
    <name type="scientific">Peltaster fructicola</name>
    <dbReference type="NCBI Taxonomy" id="286661"/>
    <lineage>
        <taxon>Eukaryota</taxon>
        <taxon>Fungi</taxon>
        <taxon>Dikarya</taxon>
        <taxon>Ascomycota</taxon>
        <taxon>Pezizomycotina</taxon>
        <taxon>Dothideomycetes</taxon>
        <taxon>Dothideomycetes incertae sedis</taxon>
        <taxon>Peltaster</taxon>
    </lineage>
</organism>
<dbReference type="Pfam" id="PF25907">
    <property type="entry name" value="DUF7962"/>
    <property type="match status" value="1"/>
</dbReference>
<evidence type="ECO:0000259" key="1">
    <source>
        <dbReference type="Pfam" id="PF25907"/>
    </source>
</evidence>
<proteinExistence type="predicted"/>
<accession>A0A6H0XJ77</accession>
<name>A0A6H0XJ77_9PEZI</name>
<dbReference type="OrthoDB" id="202840at2759"/>
<evidence type="ECO:0000313" key="2">
    <source>
        <dbReference type="EMBL" id="QIW94690.1"/>
    </source>
</evidence>
<dbReference type="InterPro" id="IPR058268">
    <property type="entry name" value="DUF7962"/>
</dbReference>
<feature type="domain" description="DUF7962" evidence="1">
    <location>
        <begin position="116"/>
        <end position="212"/>
    </location>
</feature>
<dbReference type="InterPro" id="IPR036282">
    <property type="entry name" value="Glutathione-S-Trfase_C_sf"/>
</dbReference>
<keyword evidence="3" id="KW-1185">Reference proteome</keyword>
<gene>
    <name evidence="2" type="ORF">AMS68_000208</name>
</gene>
<dbReference type="Gene3D" id="3.40.30.110">
    <property type="match status" value="2"/>
</dbReference>
<dbReference type="EMBL" id="CP051139">
    <property type="protein sequence ID" value="QIW94690.1"/>
    <property type="molecule type" value="Genomic_DNA"/>
</dbReference>